<evidence type="ECO:0000256" key="1">
    <source>
        <dbReference type="SAM" id="MobiDB-lite"/>
    </source>
</evidence>
<dbReference type="NCBIfam" id="NF041729">
    <property type="entry name" value="PA1414_fam"/>
    <property type="match status" value="1"/>
</dbReference>
<keyword evidence="3" id="KW-1185">Reference proteome</keyword>
<accession>A0A1I5TIS5</accession>
<dbReference type="EMBL" id="FOWX01000020">
    <property type="protein sequence ID" value="SFP82933.1"/>
    <property type="molecule type" value="Genomic_DNA"/>
</dbReference>
<gene>
    <name evidence="2" type="ORF">SAMN05216190_12067</name>
</gene>
<sequence>MIAKLHNALHDLLVALGLLDRPKLQPVPVRDDERRPQGPRRRR</sequence>
<protein>
    <submittedName>
        <fullName evidence="2">Uncharacterized protein</fullName>
    </submittedName>
</protein>
<dbReference type="Proteomes" id="UP000198784">
    <property type="component" value="Unassembled WGS sequence"/>
</dbReference>
<name>A0A1I5TIS5_9PSED</name>
<reference evidence="3" key="1">
    <citation type="submission" date="2016-10" db="EMBL/GenBank/DDBJ databases">
        <authorList>
            <person name="Varghese N."/>
            <person name="Submissions S."/>
        </authorList>
    </citation>
    <scope>NUCLEOTIDE SEQUENCE [LARGE SCALE GENOMIC DNA]</scope>
    <source>
        <strain evidence="3">DSM 17834</strain>
    </source>
</reference>
<dbReference type="RefSeq" id="WP_342029877.1">
    <property type="nucleotide sequence ID" value="NZ_FOWX01000020.1"/>
</dbReference>
<dbReference type="InterPro" id="IPR049792">
    <property type="entry name" value="PA1414-like"/>
</dbReference>
<dbReference type="AlphaFoldDB" id="A0A1I5TIS5"/>
<feature type="region of interest" description="Disordered" evidence="1">
    <location>
        <begin position="24"/>
        <end position="43"/>
    </location>
</feature>
<proteinExistence type="predicted"/>
<evidence type="ECO:0000313" key="2">
    <source>
        <dbReference type="EMBL" id="SFP82933.1"/>
    </source>
</evidence>
<organism evidence="2 3">
    <name type="scientific">Pseudomonas borbori</name>
    <dbReference type="NCBI Taxonomy" id="289003"/>
    <lineage>
        <taxon>Bacteria</taxon>
        <taxon>Pseudomonadati</taxon>
        <taxon>Pseudomonadota</taxon>
        <taxon>Gammaproteobacteria</taxon>
        <taxon>Pseudomonadales</taxon>
        <taxon>Pseudomonadaceae</taxon>
        <taxon>Pseudomonas</taxon>
    </lineage>
</organism>
<evidence type="ECO:0000313" key="3">
    <source>
        <dbReference type="Proteomes" id="UP000198784"/>
    </source>
</evidence>